<keyword evidence="5" id="KW-0067">ATP-binding</keyword>
<keyword evidence="4" id="KW-0547">Nucleotide-binding</keyword>
<evidence type="ECO:0000256" key="5">
    <source>
        <dbReference type="ARBA" id="ARBA00022840"/>
    </source>
</evidence>
<dbReference type="Gene3D" id="1.20.1560.10">
    <property type="entry name" value="ABC transporter type 1, transmembrane domain"/>
    <property type="match status" value="1"/>
</dbReference>
<evidence type="ECO:0000259" key="9">
    <source>
        <dbReference type="PROSITE" id="PS50893"/>
    </source>
</evidence>
<dbReference type="InterPro" id="IPR003439">
    <property type="entry name" value="ABC_transporter-like_ATP-bd"/>
</dbReference>
<feature type="transmembrane region" description="Helical" evidence="8">
    <location>
        <begin position="241"/>
        <end position="262"/>
    </location>
</feature>
<dbReference type="InterPro" id="IPR027417">
    <property type="entry name" value="P-loop_NTPase"/>
</dbReference>
<evidence type="ECO:0000256" key="1">
    <source>
        <dbReference type="ARBA" id="ARBA00004651"/>
    </source>
</evidence>
<evidence type="ECO:0000259" key="10">
    <source>
        <dbReference type="PROSITE" id="PS50929"/>
    </source>
</evidence>
<dbReference type="EMBL" id="MGHL01000004">
    <property type="protein sequence ID" value="OGM70503.1"/>
    <property type="molecule type" value="Genomic_DNA"/>
</dbReference>
<dbReference type="InterPro" id="IPR011527">
    <property type="entry name" value="ABC1_TM_dom"/>
</dbReference>
<protein>
    <recommendedName>
        <fullName evidence="13">ABC transporter ATP-binding protein</fullName>
    </recommendedName>
</protein>
<dbReference type="AlphaFoldDB" id="A0A1F8C2G4"/>
<feature type="domain" description="ABC transmembrane type-1" evidence="10">
    <location>
        <begin position="20"/>
        <end position="301"/>
    </location>
</feature>
<organism evidence="11 12">
    <name type="scientific">Candidatus Woesebacteria bacterium RIFCSPLOWO2_01_FULL_44_14</name>
    <dbReference type="NCBI Taxonomy" id="1802525"/>
    <lineage>
        <taxon>Bacteria</taxon>
        <taxon>Candidatus Woeseibacteriota</taxon>
    </lineage>
</organism>
<dbReference type="SMART" id="SM00382">
    <property type="entry name" value="AAA"/>
    <property type="match status" value="1"/>
</dbReference>
<dbReference type="STRING" id="1802525.A2975_01855"/>
<dbReference type="PANTHER" id="PTHR43394">
    <property type="entry name" value="ATP-DEPENDENT PERMEASE MDL1, MITOCHONDRIAL"/>
    <property type="match status" value="1"/>
</dbReference>
<dbReference type="SUPFAM" id="SSF52540">
    <property type="entry name" value="P-loop containing nucleoside triphosphate hydrolases"/>
    <property type="match status" value="1"/>
</dbReference>
<dbReference type="PROSITE" id="PS50929">
    <property type="entry name" value="ABC_TM1F"/>
    <property type="match status" value="1"/>
</dbReference>
<evidence type="ECO:0000256" key="3">
    <source>
        <dbReference type="ARBA" id="ARBA00022692"/>
    </source>
</evidence>
<comment type="caution">
    <text evidence="11">The sequence shown here is derived from an EMBL/GenBank/DDBJ whole genome shotgun (WGS) entry which is preliminary data.</text>
</comment>
<dbReference type="InterPro" id="IPR036640">
    <property type="entry name" value="ABC1_TM_sf"/>
</dbReference>
<comment type="subcellular location">
    <subcellularLocation>
        <location evidence="1">Cell membrane</location>
        <topology evidence="1">Multi-pass membrane protein</topology>
    </subcellularLocation>
</comment>
<sequence>MLKILRVFYSFLIGKKFVFILMLTVVSAASIVGSLSPYFYKLFVDAIPQLDYPVLFRILIFYILARLLTTSLYTIAHYLGDVILVDAAAEARTKVFKRLHDLDFAFHSSKSTGSLISAIKRGDGAFFGLFHVIHFRILDIFVGMLVMVYFFSGIDWKIAAFVVLSFAISLPISRVTVGINFRARKRFLEEEDNISGVITDNIIGFETVKLFSKEDWELRNLSKKFEDWKHMLWKFAHTYRIFDVSTALIMNISIFLIMLITLNLATNLKLTVGEFVLIIGFITSFYPRLFDLVWGIRDIAKDYADIEKYLKILGYKILIQDPKNPVKLESVAGEIEFADVSFKYEKDEKEAVKNINLRVRQGQSVAFVGSSGAGKTTMVKLLMRFFDVDEGKIAIDGVNIKNFTKSDLRSFMGVVPQEPILFNNTIGYNIAYGKEKAGKKEIIAAAKLANIHDFIVGLPKKYETQVGERGIKLSGGQKQRVAIARMILSDPEIIIFDEATSQLDSESERLIQAAFWKAREAKTTIIIAHRLSTVSRTDKIVVMENGRIVETGSHTELLRIKNGKYRHFWDLQTDIN</sequence>
<dbReference type="GO" id="GO:0015421">
    <property type="term" value="F:ABC-type oligopeptide transporter activity"/>
    <property type="evidence" value="ECO:0007669"/>
    <property type="project" value="TreeGrafter"/>
</dbReference>
<dbReference type="Pfam" id="PF00005">
    <property type="entry name" value="ABC_tran"/>
    <property type="match status" value="1"/>
</dbReference>
<dbReference type="Pfam" id="PF00664">
    <property type="entry name" value="ABC_membrane"/>
    <property type="match status" value="1"/>
</dbReference>
<proteinExistence type="predicted"/>
<feature type="domain" description="ABC transporter" evidence="9">
    <location>
        <begin position="335"/>
        <end position="570"/>
    </location>
</feature>
<keyword evidence="3 8" id="KW-0812">Transmembrane</keyword>
<feature type="transmembrane region" description="Helical" evidence="8">
    <location>
        <begin position="125"/>
        <end position="152"/>
    </location>
</feature>
<dbReference type="FunFam" id="3.40.50.300:FF:000287">
    <property type="entry name" value="Multidrug ABC transporter ATP-binding protein"/>
    <property type="match status" value="1"/>
</dbReference>
<feature type="transmembrane region" description="Helical" evidence="8">
    <location>
        <begin position="158"/>
        <end position="177"/>
    </location>
</feature>
<gene>
    <name evidence="11" type="ORF">A2975_01855</name>
</gene>
<dbReference type="GO" id="GO:0016887">
    <property type="term" value="F:ATP hydrolysis activity"/>
    <property type="evidence" value="ECO:0007669"/>
    <property type="project" value="InterPro"/>
</dbReference>
<accession>A0A1F8C2G4</accession>
<feature type="transmembrane region" description="Helical" evidence="8">
    <location>
        <begin position="52"/>
        <end position="69"/>
    </location>
</feature>
<evidence type="ECO:0000256" key="2">
    <source>
        <dbReference type="ARBA" id="ARBA00022448"/>
    </source>
</evidence>
<dbReference type="SUPFAM" id="SSF90123">
    <property type="entry name" value="ABC transporter transmembrane region"/>
    <property type="match status" value="1"/>
</dbReference>
<evidence type="ECO:0000313" key="11">
    <source>
        <dbReference type="EMBL" id="OGM70503.1"/>
    </source>
</evidence>
<dbReference type="Proteomes" id="UP000178429">
    <property type="component" value="Unassembled WGS sequence"/>
</dbReference>
<dbReference type="InterPro" id="IPR003593">
    <property type="entry name" value="AAA+_ATPase"/>
</dbReference>
<evidence type="ECO:0000256" key="8">
    <source>
        <dbReference type="SAM" id="Phobius"/>
    </source>
</evidence>
<evidence type="ECO:0000313" key="12">
    <source>
        <dbReference type="Proteomes" id="UP000178429"/>
    </source>
</evidence>
<keyword evidence="7 8" id="KW-0472">Membrane</keyword>
<dbReference type="InterPro" id="IPR039421">
    <property type="entry name" value="Type_1_exporter"/>
</dbReference>
<dbReference type="GO" id="GO:0005886">
    <property type="term" value="C:plasma membrane"/>
    <property type="evidence" value="ECO:0007669"/>
    <property type="project" value="UniProtKB-SubCell"/>
</dbReference>
<keyword evidence="2" id="KW-0813">Transport</keyword>
<keyword evidence="6 8" id="KW-1133">Transmembrane helix</keyword>
<dbReference type="PANTHER" id="PTHR43394:SF1">
    <property type="entry name" value="ATP-BINDING CASSETTE SUB-FAMILY B MEMBER 10, MITOCHONDRIAL"/>
    <property type="match status" value="1"/>
</dbReference>
<evidence type="ECO:0000256" key="4">
    <source>
        <dbReference type="ARBA" id="ARBA00022741"/>
    </source>
</evidence>
<evidence type="ECO:0000256" key="6">
    <source>
        <dbReference type="ARBA" id="ARBA00022989"/>
    </source>
</evidence>
<feature type="transmembrane region" description="Helical" evidence="8">
    <location>
        <begin position="20"/>
        <end position="40"/>
    </location>
</feature>
<reference evidence="11 12" key="1">
    <citation type="journal article" date="2016" name="Nat. Commun.">
        <title>Thousands of microbial genomes shed light on interconnected biogeochemical processes in an aquifer system.</title>
        <authorList>
            <person name="Anantharaman K."/>
            <person name="Brown C.T."/>
            <person name="Hug L.A."/>
            <person name="Sharon I."/>
            <person name="Castelle C.J."/>
            <person name="Probst A.J."/>
            <person name="Thomas B.C."/>
            <person name="Singh A."/>
            <person name="Wilkins M.J."/>
            <person name="Karaoz U."/>
            <person name="Brodie E.L."/>
            <person name="Williams K.H."/>
            <person name="Hubbard S.S."/>
            <person name="Banfield J.F."/>
        </authorList>
    </citation>
    <scope>NUCLEOTIDE SEQUENCE [LARGE SCALE GENOMIC DNA]</scope>
</reference>
<dbReference type="PROSITE" id="PS50893">
    <property type="entry name" value="ABC_TRANSPORTER_2"/>
    <property type="match status" value="1"/>
</dbReference>
<name>A0A1F8C2G4_9BACT</name>
<evidence type="ECO:0000256" key="7">
    <source>
        <dbReference type="ARBA" id="ARBA00023136"/>
    </source>
</evidence>
<dbReference type="InterPro" id="IPR017871">
    <property type="entry name" value="ABC_transporter-like_CS"/>
</dbReference>
<dbReference type="Gene3D" id="3.40.50.300">
    <property type="entry name" value="P-loop containing nucleotide triphosphate hydrolases"/>
    <property type="match status" value="1"/>
</dbReference>
<dbReference type="GO" id="GO:0005524">
    <property type="term" value="F:ATP binding"/>
    <property type="evidence" value="ECO:0007669"/>
    <property type="project" value="UniProtKB-KW"/>
</dbReference>
<evidence type="ECO:0008006" key="13">
    <source>
        <dbReference type="Google" id="ProtNLM"/>
    </source>
</evidence>
<dbReference type="PROSITE" id="PS00211">
    <property type="entry name" value="ABC_TRANSPORTER_1"/>
    <property type="match status" value="1"/>
</dbReference>